<sequence length="395" mass="42232">MRLRGLAWRRDGDEWIVGRMDVGAFVALPEVGKRVVELLEDGMSAGEARAVLLGETGQDVDVAGFVEDLIALDFVAEAGGRDLASAAAPRATFPRLRPEHVRFALSPVAVWAAVALPVAAAVTLVLRPGLVPGYRDLLWSPHGSLVLGFTAAAGWTILMAHELAHLVVARATGVPARIRLGTRLQFLVMETDISGIELAPRRHRLTAYLAGIAVNVAVASAAVLLGAATAPGTLPHRLLGAVALLALLPLPFQFMVFMRTDVYFVLQDLTRCRDLYGEGAAFARYAARRLRHTARRRGPPPADPSARLPPGERRAVRAYSAVQVLGTAACLAALAVVTLPADVTLLVRAASALGPDRPPIANLDAAAVLVTLTALHVLWAVTWWRGRVRRRRATP</sequence>
<proteinExistence type="predicted"/>
<feature type="transmembrane region" description="Helical" evidence="1">
    <location>
        <begin position="360"/>
        <end position="384"/>
    </location>
</feature>
<evidence type="ECO:0000313" key="2">
    <source>
        <dbReference type="EMBL" id="MFC6084605.1"/>
    </source>
</evidence>
<keyword evidence="1" id="KW-0472">Membrane</keyword>
<feature type="transmembrane region" description="Helical" evidence="1">
    <location>
        <begin position="103"/>
        <end position="126"/>
    </location>
</feature>
<organism evidence="2 3">
    <name type="scientific">Sphaerisporangium aureirubrum</name>
    <dbReference type="NCBI Taxonomy" id="1544736"/>
    <lineage>
        <taxon>Bacteria</taxon>
        <taxon>Bacillati</taxon>
        <taxon>Actinomycetota</taxon>
        <taxon>Actinomycetes</taxon>
        <taxon>Streptosporangiales</taxon>
        <taxon>Streptosporangiaceae</taxon>
        <taxon>Sphaerisporangium</taxon>
    </lineage>
</organism>
<keyword evidence="1" id="KW-0812">Transmembrane</keyword>
<reference evidence="3" key="1">
    <citation type="journal article" date="2019" name="Int. J. Syst. Evol. Microbiol.">
        <title>The Global Catalogue of Microorganisms (GCM) 10K type strain sequencing project: providing services to taxonomists for standard genome sequencing and annotation.</title>
        <authorList>
            <consortium name="The Broad Institute Genomics Platform"/>
            <consortium name="The Broad Institute Genome Sequencing Center for Infectious Disease"/>
            <person name="Wu L."/>
            <person name="Ma J."/>
        </authorList>
    </citation>
    <scope>NUCLEOTIDE SEQUENCE [LARGE SCALE GENOMIC DNA]</scope>
    <source>
        <strain evidence="3">JCM 30346</strain>
    </source>
</reference>
<dbReference type="EMBL" id="JBHSRF010000045">
    <property type="protein sequence ID" value="MFC6084605.1"/>
    <property type="molecule type" value="Genomic_DNA"/>
</dbReference>
<feature type="transmembrane region" description="Helical" evidence="1">
    <location>
        <begin position="146"/>
        <end position="169"/>
    </location>
</feature>
<gene>
    <name evidence="2" type="ORF">ACFP1K_25830</name>
</gene>
<evidence type="ECO:0000313" key="3">
    <source>
        <dbReference type="Proteomes" id="UP001596137"/>
    </source>
</evidence>
<comment type="caution">
    <text evidence="2">The sequence shown here is derived from an EMBL/GenBank/DDBJ whole genome shotgun (WGS) entry which is preliminary data.</text>
</comment>
<evidence type="ECO:0000256" key="1">
    <source>
        <dbReference type="SAM" id="Phobius"/>
    </source>
</evidence>
<feature type="transmembrane region" description="Helical" evidence="1">
    <location>
        <begin position="205"/>
        <end position="226"/>
    </location>
</feature>
<keyword evidence="1" id="KW-1133">Transmembrane helix</keyword>
<dbReference type="Proteomes" id="UP001596137">
    <property type="component" value="Unassembled WGS sequence"/>
</dbReference>
<name>A0ABW1NP12_9ACTN</name>
<feature type="transmembrane region" description="Helical" evidence="1">
    <location>
        <begin position="318"/>
        <end position="340"/>
    </location>
</feature>
<protein>
    <recommendedName>
        <fullName evidence="4">PqqD family protein</fullName>
    </recommendedName>
</protein>
<feature type="transmembrane region" description="Helical" evidence="1">
    <location>
        <begin position="238"/>
        <end position="257"/>
    </location>
</feature>
<dbReference type="RefSeq" id="WP_380807594.1">
    <property type="nucleotide sequence ID" value="NZ_JBHTLB010000001.1"/>
</dbReference>
<keyword evidence="3" id="KW-1185">Reference proteome</keyword>
<accession>A0ABW1NP12</accession>
<evidence type="ECO:0008006" key="4">
    <source>
        <dbReference type="Google" id="ProtNLM"/>
    </source>
</evidence>